<dbReference type="Pfam" id="PF01507">
    <property type="entry name" value="PAPS_reduct"/>
    <property type="match status" value="1"/>
</dbReference>
<protein>
    <submittedName>
        <fullName evidence="2">Predicted phosphoadenosine phosphosulfate sulfurtransferase, contains C-terminal DUF3440 domain</fullName>
    </submittedName>
</protein>
<dbReference type="Pfam" id="PF11922">
    <property type="entry name" value="DUF3440"/>
    <property type="match status" value="2"/>
</dbReference>
<dbReference type="CDD" id="cd23947">
    <property type="entry name" value="PAPS_reductase-like_YbdN"/>
    <property type="match status" value="1"/>
</dbReference>
<dbReference type="GO" id="GO:0071453">
    <property type="term" value="P:cellular response to oxygen levels"/>
    <property type="evidence" value="ECO:0007669"/>
    <property type="project" value="TreeGrafter"/>
</dbReference>
<dbReference type="InterPro" id="IPR021845">
    <property type="entry name" value="DUF3440"/>
</dbReference>
<comment type="caution">
    <text evidence="2">The sequence shown here is derived from an EMBL/GenBank/DDBJ whole genome shotgun (WGS) entry which is preliminary data.</text>
</comment>
<dbReference type="SUPFAM" id="SSF52402">
    <property type="entry name" value="Adenine nucleotide alpha hydrolases-like"/>
    <property type="match status" value="1"/>
</dbReference>
<proteinExistence type="predicted"/>
<sequence length="396" mass="46847">MKKKYRDIDVFTAAVQRIEAIFENFERVYVSFSGGKDSGCLVHLALEVARRKKRLPLDVLHIDLEAWYRHTADFVARIMTRPEIRPHWICLPLHLRNAVSQTQPHWLCWDPEARAEWIRELPRHPGVISDEKHFSWFRRGMEFEEFVPLFGQHFSQGNPCACLVGIRSDESLNRFRTIKSWTKRRWNRHGWTTVSGTGLVNAYPIYDWRTEDIWTAHGRMQWDYNHIYDLMHMAGLSLAQMRLCQPFGDDQRKSLWLFKILEPETWARLVSRVQGANFGNRHAATSGNVMGNYHISLPEGHTWQSYCEFLLSSMPDSTADHYRNKIHSFVRWWREHGVAVIPDEAEPRLEAARKAPSWRRICKVLLKNDYWCKGLSFSQTKREMEKQLEWVLRVGR</sequence>
<dbReference type="PANTHER" id="PTHR30083:SF0">
    <property type="entry name" value="3'-PHOSPHOADENOSINE 5'-PHOSPHOSULFATE SULFOTRANSFERASE (PAPS REDUCTASE)_FAD SYNTHETASE"/>
    <property type="match status" value="1"/>
</dbReference>
<dbReference type="InterPro" id="IPR002500">
    <property type="entry name" value="PAPS_reduct_dom"/>
</dbReference>
<evidence type="ECO:0000313" key="2">
    <source>
        <dbReference type="EMBL" id="SFW48952.1"/>
    </source>
</evidence>
<dbReference type="Proteomes" id="UP000182680">
    <property type="component" value="Unassembled WGS sequence"/>
</dbReference>
<dbReference type="RefSeq" id="WP_072311846.1">
    <property type="nucleotide sequence ID" value="NZ_FPIW01000023.1"/>
</dbReference>
<dbReference type="InterPro" id="IPR014729">
    <property type="entry name" value="Rossmann-like_a/b/a_fold"/>
</dbReference>
<organism evidence="2 3">
    <name type="scientific">Desulfovibrio desulfuricans</name>
    <dbReference type="NCBI Taxonomy" id="876"/>
    <lineage>
        <taxon>Bacteria</taxon>
        <taxon>Pseudomonadati</taxon>
        <taxon>Thermodesulfobacteriota</taxon>
        <taxon>Desulfovibrionia</taxon>
        <taxon>Desulfovibrionales</taxon>
        <taxon>Desulfovibrionaceae</taxon>
        <taxon>Desulfovibrio</taxon>
    </lineage>
</organism>
<reference evidence="3" key="1">
    <citation type="submission" date="2016-11" db="EMBL/GenBank/DDBJ databases">
        <authorList>
            <person name="Jaros S."/>
            <person name="Januszkiewicz K."/>
            <person name="Wedrychowicz H."/>
        </authorList>
    </citation>
    <scope>NUCLEOTIDE SEQUENCE [LARGE SCALE GENOMIC DNA]</scope>
    <source>
        <strain evidence="3">DSM 7057</strain>
    </source>
</reference>
<dbReference type="Gene3D" id="3.40.50.620">
    <property type="entry name" value="HUPs"/>
    <property type="match status" value="1"/>
</dbReference>
<evidence type="ECO:0000313" key="3">
    <source>
        <dbReference type="Proteomes" id="UP000182680"/>
    </source>
</evidence>
<name>A0AA94HTK6_DESDE</name>
<feature type="domain" description="Phosphoadenosine phosphosulphate reductase" evidence="1">
    <location>
        <begin position="28"/>
        <end position="229"/>
    </location>
</feature>
<dbReference type="GO" id="GO:0003824">
    <property type="term" value="F:catalytic activity"/>
    <property type="evidence" value="ECO:0007669"/>
    <property type="project" value="InterPro"/>
</dbReference>
<dbReference type="AlphaFoldDB" id="A0AA94HTK6"/>
<dbReference type="EMBL" id="FPIW01000023">
    <property type="protein sequence ID" value="SFW48952.1"/>
    <property type="molecule type" value="Genomic_DNA"/>
</dbReference>
<accession>A0AA94HTK6</accession>
<evidence type="ECO:0000259" key="1">
    <source>
        <dbReference type="Pfam" id="PF01507"/>
    </source>
</evidence>
<gene>
    <name evidence="2" type="ORF">SAMN02910291_01516</name>
</gene>
<dbReference type="PANTHER" id="PTHR30083">
    <property type="entry name" value="TRANSCRIPTIONAL REGULATOR-RELATED"/>
    <property type="match status" value="1"/>
</dbReference>